<dbReference type="RefSeq" id="WP_121239806.1">
    <property type="nucleotide sequence ID" value="NZ_BHVV01000001.1"/>
</dbReference>
<evidence type="ECO:0000313" key="4">
    <source>
        <dbReference type="Proteomes" id="UP000268908"/>
    </source>
</evidence>
<feature type="region of interest" description="Disordered" evidence="1">
    <location>
        <begin position="45"/>
        <end position="85"/>
    </location>
</feature>
<feature type="chain" id="PRO_5019817213" description="PsiF repeat-containing protein" evidence="2">
    <location>
        <begin position="24"/>
        <end position="85"/>
    </location>
</feature>
<accession>A0A497XIX5</accession>
<protein>
    <recommendedName>
        <fullName evidence="5">PsiF repeat-containing protein</fullName>
    </recommendedName>
</protein>
<sequence length="85" mass="8924">MTHQQNRLLVGIAICLLSSIAVAAAPTDAKAPVAAAPAPEAKLATAPEAAPAQQARKRVHTGSDARKCLKQPDNKGVRRCAEKFR</sequence>
<feature type="signal peptide" evidence="2">
    <location>
        <begin position="1"/>
        <end position="23"/>
    </location>
</feature>
<comment type="caution">
    <text evidence="3">The sequence shown here is derived from an EMBL/GenBank/DDBJ whole genome shotgun (WGS) entry which is preliminary data.</text>
</comment>
<organism evidence="3 4">
    <name type="scientific">Sulfurisoma sediminicola</name>
    <dbReference type="NCBI Taxonomy" id="1381557"/>
    <lineage>
        <taxon>Bacteria</taxon>
        <taxon>Pseudomonadati</taxon>
        <taxon>Pseudomonadota</taxon>
        <taxon>Betaproteobacteria</taxon>
        <taxon>Nitrosomonadales</taxon>
        <taxon>Sterolibacteriaceae</taxon>
        <taxon>Sulfurisoma</taxon>
    </lineage>
</organism>
<reference evidence="3 4" key="1">
    <citation type="submission" date="2018-10" db="EMBL/GenBank/DDBJ databases">
        <title>Genomic Encyclopedia of Type Strains, Phase IV (KMG-IV): sequencing the most valuable type-strain genomes for metagenomic binning, comparative biology and taxonomic classification.</title>
        <authorList>
            <person name="Goeker M."/>
        </authorList>
    </citation>
    <scope>NUCLEOTIDE SEQUENCE [LARGE SCALE GENOMIC DNA]</scope>
    <source>
        <strain evidence="3 4">DSM 26916</strain>
    </source>
</reference>
<proteinExistence type="predicted"/>
<keyword evidence="4" id="KW-1185">Reference proteome</keyword>
<evidence type="ECO:0000256" key="1">
    <source>
        <dbReference type="SAM" id="MobiDB-lite"/>
    </source>
</evidence>
<evidence type="ECO:0000256" key="2">
    <source>
        <dbReference type="SAM" id="SignalP"/>
    </source>
</evidence>
<dbReference type="EMBL" id="RCCI01000004">
    <property type="protein sequence ID" value="RLJ67851.1"/>
    <property type="molecule type" value="Genomic_DNA"/>
</dbReference>
<evidence type="ECO:0000313" key="3">
    <source>
        <dbReference type="EMBL" id="RLJ67851.1"/>
    </source>
</evidence>
<feature type="compositionally biased region" description="Basic and acidic residues" evidence="1">
    <location>
        <begin position="61"/>
        <end position="85"/>
    </location>
</feature>
<gene>
    <name evidence="3" type="ORF">DFR35_0401</name>
</gene>
<feature type="compositionally biased region" description="Low complexity" evidence="1">
    <location>
        <begin position="45"/>
        <end position="54"/>
    </location>
</feature>
<dbReference type="AlphaFoldDB" id="A0A497XIX5"/>
<dbReference type="Proteomes" id="UP000268908">
    <property type="component" value="Unassembled WGS sequence"/>
</dbReference>
<evidence type="ECO:0008006" key="5">
    <source>
        <dbReference type="Google" id="ProtNLM"/>
    </source>
</evidence>
<keyword evidence="2" id="KW-0732">Signal</keyword>
<name>A0A497XIX5_9PROT</name>